<dbReference type="PROSITE" id="PS50835">
    <property type="entry name" value="IG_LIKE"/>
    <property type="match status" value="2"/>
</dbReference>
<dbReference type="InterPro" id="IPR013783">
    <property type="entry name" value="Ig-like_fold"/>
</dbReference>
<evidence type="ECO:0000259" key="1">
    <source>
        <dbReference type="PROSITE" id="PS50835"/>
    </source>
</evidence>
<dbReference type="InterPro" id="IPR003598">
    <property type="entry name" value="Ig_sub2"/>
</dbReference>
<proteinExistence type="predicted"/>
<keyword evidence="3" id="KW-1185">Reference proteome</keyword>
<dbReference type="Proteomes" id="UP000596742">
    <property type="component" value="Unassembled WGS sequence"/>
</dbReference>
<dbReference type="InterPro" id="IPR003599">
    <property type="entry name" value="Ig_sub"/>
</dbReference>
<dbReference type="InterPro" id="IPR052055">
    <property type="entry name" value="Hepadnavirus_pol/RT"/>
</dbReference>
<dbReference type="InterPro" id="IPR007110">
    <property type="entry name" value="Ig-like_dom"/>
</dbReference>
<sequence length="414" mass="46074">MGSTTTILKVGSKKNILQNIAVDIHNICSEKNITLNSKWLPRADNQCADKLSRNTDNDDWGIHGELFNYFNGTWGPYSIDRFATHYNTQCTRFNSKHWCPGSEGIDAFSQNWGNDTNWLVPPPSLVPMRRNVEAALVESGVSENCNIYNLAGKMTTFLVDSKSEDGYCRDSATVGVLNDIPRFKQPPVDQSVSVGNDVTIHTIVDNANNVIWNKGSDRVIKFSTCHREEFNEAIGHATLIITKARFQDDGVYVCIAERYGKPTKQVRHEIHLNVRPVKPEFLQKLIDTFVDSGESFNLEVEVRPSESVTSVTWQHNGEDITSSNVNRKLLCRNGKLSLKVSNATTKDSGKYSCIVKSKGTSSNEEESISHCHVTVHSALSSAIENVLGDEQIIEGCAPMNHIIHVLADQNAVHL</sequence>
<dbReference type="PANTHER" id="PTHR33050:SF7">
    <property type="entry name" value="RIBONUCLEASE H"/>
    <property type="match status" value="1"/>
</dbReference>
<accession>A0A8B6F6Z1</accession>
<dbReference type="AlphaFoldDB" id="A0A8B6F6Z1"/>
<reference evidence="2" key="1">
    <citation type="submission" date="2018-11" db="EMBL/GenBank/DDBJ databases">
        <authorList>
            <person name="Alioto T."/>
            <person name="Alioto T."/>
        </authorList>
    </citation>
    <scope>NUCLEOTIDE SEQUENCE</scope>
</reference>
<comment type="caution">
    <text evidence="2">The sequence shown here is derived from an EMBL/GenBank/DDBJ whole genome shotgun (WGS) entry which is preliminary data.</text>
</comment>
<feature type="domain" description="Ig-like" evidence="1">
    <location>
        <begin position="279"/>
        <end position="369"/>
    </location>
</feature>
<dbReference type="EMBL" id="UYJE01006329">
    <property type="protein sequence ID" value="VDI45112.1"/>
    <property type="molecule type" value="Genomic_DNA"/>
</dbReference>
<dbReference type="InterPro" id="IPR036179">
    <property type="entry name" value="Ig-like_dom_sf"/>
</dbReference>
<dbReference type="SMART" id="SM00409">
    <property type="entry name" value="IG"/>
    <property type="match status" value="2"/>
</dbReference>
<organism evidence="2 3">
    <name type="scientific">Mytilus galloprovincialis</name>
    <name type="common">Mediterranean mussel</name>
    <dbReference type="NCBI Taxonomy" id="29158"/>
    <lineage>
        <taxon>Eukaryota</taxon>
        <taxon>Metazoa</taxon>
        <taxon>Spiralia</taxon>
        <taxon>Lophotrochozoa</taxon>
        <taxon>Mollusca</taxon>
        <taxon>Bivalvia</taxon>
        <taxon>Autobranchia</taxon>
        <taxon>Pteriomorphia</taxon>
        <taxon>Mytilida</taxon>
        <taxon>Mytiloidea</taxon>
        <taxon>Mytilidae</taxon>
        <taxon>Mytilinae</taxon>
        <taxon>Mytilus</taxon>
    </lineage>
</organism>
<dbReference type="SMART" id="SM00408">
    <property type="entry name" value="IGc2"/>
    <property type="match status" value="2"/>
</dbReference>
<protein>
    <recommendedName>
        <fullName evidence="1">Ig-like domain-containing protein</fullName>
    </recommendedName>
</protein>
<dbReference type="InterPro" id="IPR013098">
    <property type="entry name" value="Ig_I-set"/>
</dbReference>
<name>A0A8B6F6Z1_MYTGA</name>
<dbReference type="PANTHER" id="PTHR33050">
    <property type="entry name" value="REVERSE TRANSCRIPTASE DOMAIN-CONTAINING PROTEIN"/>
    <property type="match status" value="1"/>
</dbReference>
<dbReference type="Pfam" id="PF07679">
    <property type="entry name" value="I-set"/>
    <property type="match status" value="2"/>
</dbReference>
<feature type="domain" description="Ig-like" evidence="1">
    <location>
        <begin position="181"/>
        <end position="271"/>
    </location>
</feature>
<evidence type="ECO:0000313" key="3">
    <source>
        <dbReference type="Proteomes" id="UP000596742"/>
    </source>
</evidence>
<dbReference type="SUPFAM" id="SSF48726">
    <property type="entry name" value="Immunoglobulin"/>
    <property type="match status" value="2"/>
</dbReference>
<gene>
    <name evidence="2" type="ORF">MGAL_10B010789</name>
</gene>
<dbReference type="OrthoDB" id="6145384at2759"/>
<evidence type="ECO:0000313" key="2">
    <source>
        <dbReference type="EMBL" id="VDI45112.1"/>
    </source>
</evidence>
<dbReference type="Gene3D" id="2.60.40.10">
    <property type="entry name" value="Immunoglobulins"/>
    <property type="match status" value="2"/>
</dbReference>